<gene>
    <name evidence="1" type="ORF">DAPPPG734_23885</name>
</gene>
<dbReference type="AlphaFoldDB" id="A0AAN2FKD9"/>
<name>A0AAN2FKD9_ENTAG</name>
<sequence>MKKRFSFSSAHELRASTSSADALHHRVWPGMLILDEVFYGHTFMYCGITGAGKSSLSLDVMKTALRTPHAGGQYAQ</sequence>
<proteinExistence type="predicted"/>
<accession>A0AAN2FKD9</accession>
<dbReference type="EMBL" id="OW970317">
    <property type="protein sequence ID" value="CAH6375146.1"/>
    <property type="molecule type" value="Genomic_DNA"/>
</dbReference>
<reference evidence="1" key="1">
    <citation type="submission" date="2022-05" db="EMBL/GenBank/DDBJ databases">
        <authorList>
            <person name="Pothier F. J."/>
        </authorList>
    </citation>
    <scope>NUCLEOTIDE SEQUENCE</scope>
    <source>
        <strain evidence="1">DAPP-PG734</strain>
        <plasmid evidence="1">P2</plasmid>
    </source>
</reference>
<evidence type="ECO:0000313" key="2">
    <source>
        <dbReference type="Proteomes" id="UP001158961"/>
    </source>
</evidence>
<dbReference type="Proteomes" id="UP001158961">
    <property type="component" value="Plasmid P2"/>
</dbReference>
<protein>
    <submittedName>
        <fullName evidence="1">Uncharacterized protein</fullName>
    </submittedName>
</protein>
<evidence type="ECO:0000313" key="1">
    <source>
        <dbReference type="EMBL" id="CAH6375146.1"/>
    </source>
</evidence>
<organism evidence="1 2">
    <name type="scientific">Enterobacter agglomerans</name>
    <name type="common">Erwinia herbicola</name>
    <name type="synonym">Pantoea agglomerans</name>
    <dbReference type="NCBI Taxonomy" id="549"/>
    <lineage>
        <taxon>Bacteria</taxon>
        <taxon>Pseudomonadati</taxon>
        <taxon>Pseudomonadota</taxon>
        <taxon>Gammaproteobacteria</taxon>
        <taxon>Enterobacterales</taxon>
        <taxon>Erwiniaceae</taxon>
        <taxon>Pantoea</taxon>
        <taxon>Pantoea agglomerans group</taxon>
    </lineage>
</organism>
<geneLocation type="plasmid" evidence="1 2">
    <name>P2</name>
</geneLocation>
<dbReference type="RefSeq" id="WP_031590752.1">
    <property type="nucleotide sequence ID" value="NZ_JNVA01000006.1"/>
</dbReference>
<keyword evidence="1" id="KW-0614">Plasmid</keyword>